<dbReference type="AlphaFoldDB" id="A0A0C3DVH1"/>
<feature type="compositionally biased region" description="Low complexity" evidence="3">
    <location>
        <begin position="522"/>
        <end position="548"/>
    </location>
</feature>
<dbReference type="Proteomes" id="UP000053989">
    <property type="component" value="Unassembled WGS sequence"/>
</dbReference>
<keyword evidence="6" id="KW-1185">Reference proteome</keyword>
<reference evidence="6" key="2">
    <citation type="submission" date="2015-01" db="EMBL/GenBank/DDBJ databases">
        <title>Evolutionary Origins and Diversification of the Mycorrhizal Mutualists.</title>
        <authorList>
            <consortium name="DOE Joint Genome Institute"/>
            <consortium name="Mycorrhizal Genomics Consortium"/>
            <person name="Kohler A."/>
            <person name="Kuo A."/>
            <person name="Nagy L.G."/>
            <person name="Floudas D."/>
            <person name="Copeland A."/>
            <person name="Barry K.W."/>
            <person name="Cichocki N."/>
            <person name="Veneault-Fourrey C."/>
            <person name="LaButti K."/>
            <person name="Lindquist E.A."/>
            <person name="Lipzen A."/>
            <person name="Lundell T."/>
            <person name="Morin E."/>
            <person name="Murat C."/>
            <person name="Riley R."/>
            <person name="Ohm R."/>
            <person name="Sun H."/>
            <person name="Tunlid A."/>
            <person name="Henrissat B."/>
            <person name="Grigoriev I.V."/>
            <person name="Hibbett D.S."/>
            <person name="Martin F."/>
        </authorList>
    </citation>
    <scope>NUCLEOTIDE SEQUENCE [LARGE SCALE GENOMIC DNA]</scope>
    <source>
        <strain evidence="6">Foug A</strain>
    </source>
</reference>
<dbReference type="CDD" id="cd12148">
    <property type="entry name" value="fungal_TF_MHR"/>
    <property type="match status" value="1"/>
</dbReference>
<name>A0A0C3DVH1_9AGAM</name>
<evidence type="ECO:0000256" key="3">
    <source>
        <dbReference type="SAM" id="MobiDB-lite"/>
    </source>
</evidence>
<keyword evidence="2" id="KW-0539">Nucleus</keyword>
<comment type="subcellular location">
    <subcellularLocation>
        <location evidence="1">Nucleus</location>
    </subcellularLocation>
</comment>
<reference evidence="5 6" key="1">
    <citation type="submission" date="2014-04" db="EMBL/GenBank/DDBJ databases">
        <authorList>
            <consortium name="DOE Joint Genome Institute"/>
            <person name="Kuo A."/>
            <person name="Kohler A."/>
            <person name="Nagy L.G."/>
            <person name="Floudas D."/>
            <person name="Copeland A."/>
            <person name="Barry K.W."/>
            <person name="Cichocki N."/>
            <person name="Veneault-Fourrey C."/>
            <person name="LaButti K."/>
            <person name="Lindquist E.A."/>
            <person name="Lipzen A."/>
            <person name="Lundell T."/>
            <person name="Morin E."/>
            <person name="Murat C."/>
            <person name="Sun H."/>
            <person name="Tunlid A."/>
            <person name="Henrissat B."/>
            <person name="Grigoriev I.V."/>
            <person name="Hibbett D.S."/>
            <person name="Martin F."/>
            <person name="Nordberg H.P."/>
            <person name="Cantor M.N."/>
            <person name="Hua S.X."/>
        </authorList>
    </citation>
    <scope>NUCLEOTIDE SEQUENCE [LARGE SCALE GENOMIC DNA]</scope>
    <source>
        <strain evidence="5 6">Foug A</strain>
    </source>
</reference>
<dbReference type="InterPro" id="IPR007219">
    <property type="entry name" value="XnlR_reg_dom"/>
</dbReference>
<feature type="domain" description="Xylanolytic transcriptional activator regulatory" evidence="4">
    <location>
        <begin position="256"/>
        <end position="329"/>
    </location>
</feature>
<proteinExistence type="predicted"/>
<dbReference type="GO" id="GO:0006351">
    <property type="term" value="P:DNA-templated transcription"/>
    <property type="evidence" value="ECO:0007669"/>
    <property type="project" value="InterPro"/>
</dbReference>
<gene>
    <name evidence="5" type="ORF">SCLCIDRAFT_26905</name>
</gene>
<feature type="compositionally biased region" description="Polar residues" evidence="3">
    <location>
        <begin position="549"/>
        <end position="558"/>
    </location>
</feature>
<dbReference type="InterPro" id="IPR050613">
    <property type="entry name" value="Sec_Metabolite_Reg"/>
</dbReference>
<dbReference type="InParanoid" id="A0A0C3DVH1"/>
<protein>
    <recommendedName>
        <fullName evidence="4">Xylanolytic transcriptional activator regulatory domain-containing protein</fullName>
    </recommendedName>
</protein>
<dbReference type="PANTHER" id="PTHR31001">
    <property type="entry name" value="UNCHARACTERIZED TRANSCRIPTIONAL REGULATORY PROTEIN"/>
    <property type="match status" value="1"/>
</dbReference>
<feature type="compositionally biased region" description="Polar residues" evidence="3">
    <location>
        <begin position="632"/>
        <end position="641"/>
    </location>
</feature>
<dbReference type="OrthoDB" id="424974at2759"/>
<evidence type="ECO:0000313" key="5">
    <source>
        <dbReference type="EMBL" id="KIM59951.1"/>
    </source>
</evidence>
<sequence>MLLASSSRYSTEQRSLLRPDLVGANRRDEEGGPLVVDDSVVTGNTSDLFEAFGTLSLAEDGEAFRFFGPTADSQCLLMTDNKVEGSATDSARDSKSPELPHDLEVFSQAFPFNPRTSGLTVRKIIQTYLLSRERAEYLVKTYLEQAGWFFRSVTPEQIMGENFPEYYHTHIPTDDKPHQLALLFVVFAIGALVDLNQAPGNTEAERFDRVARAAMCLRSVIERPSFETIQALHLLSIYNAMSGNESAGRETSMETTWSLVSLAAHPSHTLGPHRDSARWDLPPKEVERRRVLFWDLFVLDSWNSLDSGRPPNFNEAYVDCKYPQNPTEHDRGETGKQQLHEWWTMRFARECVAKVSACTLTTDSPSYPTIMELDRKVRGFSIPEPAANSLLLPLAIIEDPGNPLNSTYSDSFLAAYRASTTIVHTFKAQFNAHEGLICRFWPIWTTASAMKELHDACTLFSKGAKYSRRTQKALPIATKMSEKAHNALILAQSELPYELGQQRTMKKEDEDTDEVAIFRGADQTVPEEQQQQQSVDQTMSHSYSSDSSGTGWTCSEETQSAPVVPLPLTQHSSVAQIQAQRRQWPVDTSDPCTTRTCNATTSCQTSPRLHRLCTIPTSYYDLGSIHTHRHQNSLPSQTQHYDQPPNIPPLASSTAPTSYYELGSIHAHHHQNSVPSLHQYHEPTQQLPPIALAPPELAQLGLVSQESRLDQQWTSFMRQSGCFEDFGYTS</sequence>
<feature type="region of interest" description="Disordered" evidence="3">
    <location>
        <begin position="521"/>
        <end position="558"/>
    </location>
</feature>
<dbReference type="Pfam" id="PF04082">
    <property type="entry name" value="Fungal_trans"/>
    <property type="match status" value="1"/>
</dbReference>
<organism evidence="5 6">
    <name type="scientific">Scleroderma citrinum Foug A</name>
    <dbReference type="NCBI Taxonomy" id="1036808"/>
    <lineage>
        <taxon>Eukaryota</taxon>
        <taxon>Fungi</taxon>
        <taxon>Dikarya</taxon>
        <taxon>Basidiomycota</taxon>
        <taxon>Agaricomycotina</taxon>
        <taxon>Agaricomycetes</taxon>
        <taxon>Agaricomycetidae</taxon>
        <taxon>Boletales</taxon>
        <taxon>Sclerodermatineae</taxon>
        <taxon>Sclerodermataceae</taxon>
        <taxon>Scleroderma</taxon>
    </lineage>
</organism>
<dbReference type="SMART" id="SM00906">
    <property type="entry name" value="Fungal_trans"/>
    <property type="match status" value="1"/>
</dbReference>
<evidence type="ECO:0000256" key="1">
    <source>
        <dbReference type="ARBA" id="ARBA00004123"/>
    </source>
</evidence>
<evidence type="ECO:0000256" key="2">
    <source>
        <dbReference type="ARBA" id="ARBA00023242"/>
    </source>
</evidence>
<dbReference type="PANTHER" id="PTHR31001:SF56">
    <property type="entry name" value="ZN(2)-C6 FUNGAL-TYPE DOMAIN-CONTAINING PROTEIN"/>
    <property type="match status" value="1"/>
</dbReference>
<dbReference type="GO" id="GO:0005634">
    <property type="term" value="C:nucleus"/>
    <property type="evidence" value="ECO:0007669"/>
    <property type="project" value="UniProtKB-SubCell"/>
</dbReference>
<dbReference type="GO" id="GO:0008270">
    <property type="term" value="F:zinc ion binding"/>
    <property type="evidence" value="ECO:0007669"/>
    <property type="project" value="InterPro"/>
</dbReference>
<dbReference type="HOGENOM" id="CLU_007340_1_0_1"/>
<dbReference type="EMBL" id="KN822067">
    <property type="protein sequence ID" value="KIM59951.1"/>
    <property type="molecule type" value="Genomic_DNA"/>
</dbReference>
<evidence type="ECO:0000313" key="6">
    <source>
        <dbReference type="Proteomes" id="UP000053989"/>
    </source>
</evidence>
<feature type="region of interest" description="Disordered" evidence="3">
    <location>
        <begin position="629"/>
        <end position="655"/>
    </location>
</feature>
<dbReference type="GO" id="GO:0003677">
    <property type="term" value="F:DNA binding"/>
    <property type="evidence" value="ECO:0007669"/>
    <property type="project" value="InterPro"/>
</dbReference>
<accession>A0A0C3DVH1</accession>
<evidence type="ECO:0000259" key="4">
    <source>
        <dbReference type="SMART" id="SM00906"/>
    </source>
</evidence>